<dbReference type="SUPFAM" id="SSF49503">
    <property type="entry name" value="Cupredoxins"/>
    <property type="match status" value="1"/>
</dbReference>
<dbReference type="AlphaFoldDB" id="A0A1H4VHD0"/>
<keyword evidence="1" id="KW-0732">Signal</keyword>
<dbReference type="InterPro" id="IPR052721">
    <property type="entry name" value="ET_Amicyanin"/>
</dbReference>
<dbReference type="PANTHER" id="PTHR36507:SF1">
    <property type="entry name" value="BLL1555 PROTEIN"/>
    <property type="match status" value="1"/>
</dbReference>
<evidence type="ECO:0000259" key="2">
    <source>
        <dbReference type="Pfam" id="PF13473"/>
    </source>
</evidence>
<dbReference type="Proteomes" id="UP000183407">
    <property type="component" value="Unassembled WGS sequence"/>
</dbReference>
<feature type="domain" description="EfeO-type cupredoxin-like" evidence="2">
    <location>
        <begin position="47"/>
        <end position="131"/>
    </location>
</feature>
<organism evidence="3 4">
    <name type="scientific">Rhodococcus jostii</name>
    <dbReference type="NCBI Taxonomy" id="132919"/>
    <lineage>
        <taxon>Bacteria</taxon>
        <taxon>Bacillati</taxon>
        <taxon>Actinomycetota</taxon>
        <taxon>Actinomycetes</taxon>
        <taxon>Mycobacteriales</taxon>
        <taxon>Nocardiaceae</taxon>
        <taxon>Rhodococcus</taxon>
    </lineage>
</organism>
<dbReference type="PROSITE" id="PS51257">
    <property type="entry name" value="PROKAR_LIPOPROTEIN"/>
    <property type="match status" value="1"/>
</dbReference>
<name>A0A1H4VHD0_RHOJO</name>
<dbReference type="RefSeq" id="WP_073364375.1">
    <property type="nucleotide sequence ID" value="NZ_FNTL01000004.1"/>
</dbReference>
<dbReference type="OrthoDB" id="574459at2"/>
<accession>A0A1H4VHD0</accession>
<dbReference type="Gene3D" id="2.60.40.420">
    <property type="entry name" value="Cupredoxins - blue copper proteins"/>
    <property type="match status" value="1"/>
</dbReference>
<evidence type="ECO:0000313" key="3">
    <source>
        <dbReference type="EMBL" id="SEC79901.1"/>
    </source>
</evidence>
<feature type="chain" id="PRO_5038426256" evidence="1">
    <location>
        <begin position="24"/>
        <end position="132"/>
    </location>
</feature>
<protein>
    <submittedName>
        <fullName evidence="3">Plastocyanin</fullName>
    </submittedName>
</protein>
<reference evidence="4" key="1">
    <citation type="submission" date="2016-10" db="EMBL/GenBank/DDBJ databases">
        <authorList>
            <person name="Varghese N."/>
        </authorList>
    </citation>
    <scope>NUCLEOTIDE SEQUENCE [LARGE SCALE GENOMIC DNA]</scope>
    <source>
        <strain evidence="4">DSM 44719</strain>
    </source>
</reference>
<proteinExistence type="predicted"/>
<dbReference type="PANTHER" id="PTHR36507">
    <property type="entry name" value="BLL1555 PROTEIN"/>
    <property type="match status" value="1"/>
</dbReference>
<feature type="signal peptide" evidence="1">
    <location>
        <begin position="1"/>
        <end position="23"/>
    </location>
</feature>
<gene>
    <name evidence="3" type="ORF">SAMN04490220_2611</name>
</gene>
<dbReference type="InterPro" id="IPR028096">
    <property type="entry name" value="EfeO_Cupredoxin"/>
</dbReference>
<evidence type="ECO:0000256" key="1">
    <source>
        <dbReference type="SAM" id="SignalP"/>
    </source>
</evidence>
<evidence type="ECO:0000313" key="4">
    <source>
        <dbReference type="Proteomes" id="UP000183407"/>
    </source>
</evidence>
<dbReference type="Pfam" id="PF13473">
    <property type="entry name" value="Cupredoxin_1"/>
    <property type="match status" value="1"/>
</dbReference>
<sequence>MKPWTTPLLASVFVAACALTACSNDGATTTTSADMTMAGTTPAPGVAAAAAPNEIVIAGFAFSVPARVPPGDRITVRNDDTAEHTVTADAAGAFDVEIEGGGTATLTVPSTPGTYAFHCTYHPTMHAALVVG</sequence>
<dbReference type="InterPro" id="IPR008972">
    <property type="entry name" value="Cupredoxin"/>
</dbReference>
<dbReference type="EMBL" id="FNTL01000004">
    <property type="protein sequence ID" value="SEC79901.1"/>
    <property type="molecule type" value="Genomic_DNA"/>
</dbReference>